<sequence length="359" mass="41669">MYRAVIKTAYLLSIILFFSSCDKSSNESENKNNLPRAAGEVSSLMIIADNNQYEGMISEAVNNVFGINTPGLPRPEPIYDVFQVAPQRLNRTLREMRNVLIVATSKSPEEVLELYSTEAKEAIKKDPEIHFSVQRNVYSKNQTIGLLYADNTAQLIKYLEDNKEELRDLFVSGDIQVLKRRTYANKPKKSVSEQLRKEHEFTMQLPGEYMLAQESDNMVWFRSALDKSDYNIFVYYTDYDNENIFLKDSLLAFRNEITKENFFVDPADKRTYITTEQEYADVEIDTVNFNGNFAIEMRGLWRSNHVTMGGPFLSYTMVDQSKNRLYYIEGFLYSPGLDQRNPMRRIELILKSFKMANES</sequence>
<evidence type="ECO:0008006" key="3">
    <source>
        <dbReference type="Google" id="ProtNLM"/>
    </source>
</evidence>
<name>A0A4D7JFB7_9BACT</name>
<dbReference type="AlphaFoldDB" id="A0A4D7JFB7"/>
<dbReference type="OrthoDB" id="1115230at2"/>
<protein>
    <recommendedName>
        <fullName evidence="3">DUF4837 domain-containing protein</fullName>
    </recommendedName>
</protein>
<keyword evidence="2" id="KW-1185">Reference proteome</keyword>
<proteinExistence type="predicted"/>
<dbReference type="PROSITE" id="PS51257">
    <property type="entry name" value="PROKAR_LIPOPROTEIN"/>
    <property type="match status" value="1"/>
</dbReference>
<organism evidence="1 2">
    <name type="scientific">Mangrovivirga cuniculi</name>
    <dbReference type="NCBI Taxonomy" id="2715131"/>
    <lineage>
        <taxon>Bacteria</taxon>
        <taxon>Pseudomonadati</taxon>
        <taxon>Bacteroidota</taxon>
        <taxon>Cytophagia</taxon>
        <taxon>Cytophagales</taxon>
        <taxon>Mangrovivirgaceae</taxon>
        <taxon>Mangrovivirga</taxon>
    </lineage>
</organism>
<reference evidence="1 2" key="1">
    <citation type="submission" date="2018-04" db="EMBL/GenBank/DDBJ databases">
        <title>Complete genome uncultured novel isolate.</title>
        <authorList>
            <person name="Merlino G."/>
        </authorList>
    </citation>
    <scope>NUCLEOTIDE SEQUENCE [LARGE SCALE GENOMIC DNA]</scope>
    <source>
        <strain evidence="2">R1DC9</strain>
    </source>
</reference>
<dbReference type="Proteomes" id="UP000298616">
    <property type="component" value="Chromosome"/>
</dbReference>
<evidence type="ECO:0000313" key="1">
    <source>
        <dbReference type="EMBL" id="QCK14351.1"/>
    </source>
</evidence>
<evidence type="ECO:0000313" key="2">
    <source>
        <dbReference type="Proteomes" id="UP000298616"/>
    </source>
</evidence>
<gene>
    <name evidence="1" type="ORF">DCC35_06140</name>
</gene>
<dbReference type="EMBL" id="CP028923">
    <property type="protein sequence ID" value="QCK14351.1"/>
    <property type="molecule type" value="Genomic_DNA"/>
</dbReference>
<dbReference type="InterPro" id="IPR032286">
    <property type="entry name" value="DUF4837"/>
</dbReference>
<accession>A0A4D7JFB7</accession>
<dbReference type="Pfam" id="PF16125">
    <property type="entry name" value="DUF4837"/>
    <property type="match status" value="1"/>
</dbReference>
<dbReference type="KEGG" id="fpf:DCC35_06140"/>
<dbReference type="RefSeq" id="WP_137089940.1">
    <property type="nucleotide sequence ID" value="NZ_CP028923.1"/>
</dbReference>